<dbReference type="Proteomes" id="UP000886520">
    <property type="component" value="Chromosome 12"/>
</dbReference>
<dbReference type="GO" id="GO:0003723">
    <property type="term" value="F:RNA binding"/>
    <property type="evidence" value="ECO:0007669"/>
    <property type="project" value="InterPro"/>
</dbReference>
<feature type="repeat" description="PPR" evidence="2">
    <location>
        <begin position="494"/>
        <end position="528"/>
    </location>
</feature>
<dbReference type="PANTHER" id="PTHR24015">
    <property type="entry name" value="OS07G0578800 PROTEIN-RELATED"/>
    <property type="match status" value="1"/>
</dbReference>
<sequence>MRPSEPWMAINCHSVYNLFHSKLPCEFDISLWLLRDSSAWLASGRHLRFGRTYAVNALLEDDRSEPSSALHDSIKGKSSFPIRPVEHISKQLCLCDTSRLSSLTIHNFTQALHCGTSGKAETPSFPFSPSDLSFILQQCGHNGLLSGGKIAHDHIVRNGYEQIPFISNCLGYMYGNCGALLDARAIFIGMHNRDVYSWNFLIRAYALQEQVREALNLFHQMELSGTYPDKFSFISILFACENLVEGALLHVSVIEHESERDVLVGNALISFYGRCGSLEDAQQNFNLMERKDLVSWNTIIAVYAQYGEVKMAFILFNTMKQENVTPDRITFITLLSASANDVALFEGQYMHTLVLDSEFASDVSVGNALINMYGKCGLCEDAWSIFREMRKKDIISWNAIITAYANNHDGERAFQLFKFLQLEGLAISKVSLVAVLEACACEGSLAEGQRMHAFAMNVGLFSDVVVAGAVVHMYSKSRSLSDAYRAFQHLSGRTLLTWNTIIAAYSQCQQGSSALSMHGRMLCEGVLPDHVTLVSVVSACTKPDTIFDAKCLHAVAIASNVWGDIGVGTSLVHIYGKHGLLEEAEKLFCRLLAVNLVTWNALLAAYAQCELLDRVKEFCSLMYLQGILPDNVTFLSTLSACTHPNDLAVGKQTHTRILWSTCKADALVVSALVNMYGKCNALINAQKIFESNQHHNVSCWNALLGAYSQNGYGMFSFELFHRMQWEGVIADKVTFISILRACTMEITEGDVFRLHTYLLGNNIGPDIALGSAFINTYGKLGKPKDALKMFLAGPKHEVDTWNALITVFGQSGYGNESLQLYFNMQRDGIKPNAITYVSLLSACSHAGLIAKGCCCFILLIADKAISPKAEHYNCMVDLFGRAGRLAEAEYMVNKMPFDPMIIPLLILLAACKHQMDVRRAERVTHFAFIVDPDDPTPYIMLRNIYSTL</sequence>
<dbReference type="GO" id="GO:0009451">
    <property type="term" value="P:RNA modification"/>
    <property type="evidence" value="ECO:0007669"/>
    <property type="project" value="InterPro"/>
</dbReference>
<evidence type="ECO:0000256" key="1">
    <source>
        <dbReference type="ARBA" id="ARBA00022737"/>
    </source>
</evidence>
<feature type="repeat" description="PPR" evidence="2">
    <location>
        <begin position="595"/>
        <end position="629"/>
    </location>
</feature>
<feature type="repeat" description="PPR" evidence="2">
    <location>
        <begin position="292"/>
        <end position="326"/>
    </location>
</feature>
<gene>
    <name evidence="3" type="ORF">GOP47_0013018</name>
</gene>
<dbReference type="FunFam" id="1.25.40.10:FF:000158">
    <property type="entry name" value="pentatricopeptide repeat-containing protein At2g33680"/>
    <property type="match status" value="1"/>
</dbReference>
<dbReference type="InterPro" id="IPR046960">
    <property type="entry name" value="PPR_At4g14850-like_plant"/>
</dbReference>
<dbReference type="InterPro" id="IPR011990">
    <property type="entry name" value="TPR-like_helical_dom_sf"/>
</dbReference>
<feature type="repeat" description="PPR" evidence="2">
    <location>
        <begin position="696"/>
        <end position="730"/>
    </location>
</feature>
<name>A0A9D4USW9_ADICA</name>
<protein>
    <recommendedName>
        <fullName evidence="5">Pentatricopeptide repeat-containing protein</fullName>
    </recommendedName>
</protein>
<keyword evidence="4" id="KW-1185">Reference proteome</keyword>
<organism evidence="3 4">
    <name type="scientific">Adiantum capillus-veneris</name>
    <name type="common">Maidenhair fern</name>
    <dbReference type="NCBI Taxonomy" id="13818"/>
    <lineage>
        <taxon>Eukaryota</taxon>
        <taxon>Viridiplantae</taxon>
        <taxon>Streptophyta</taxon>
        <taxon>Embryophyta</taxon>
        <taxon>Tracheophyta</taxon>
        <taxon>Polypodiopsida</taxon>
        <taxon>Polypodiidae</taxon>
        <taxon>Polypodiales</taxon>
        <taxon>Pteridineae</taxon>
        <taxon>Pteridaceae</taxon>
        <taxon>Vittarioideae</taxon>
        <taxon>Adiantum</taxon>
    </lineage>
</organism>
<evidence type="ECO:0000256" key="2">
    <source>
        <dbReference type="PROSITE-ProRule" id="PRU00708"/>
    </source>
</evidence>
<evidence type="ECO:0008006" key="5">
    <source>
        <dbReference type="Google" id="ProtNLM"/>
    </source>
</evidence>
<dbReference type="OrthoDB" id="185373at2759"/>
<dbReference type="Pfam" id="PF01535">
    <property type="entry name" value="PPR"/>
    <property type="match status" value="8"/>
</dbReference>
<dbReference type="AlphaFoldDB" id="A0A9D4USW9"/>
<dbReference type="GO" id="GO:0048731">
    <property type="term" value="P:system development"/>
    <property type="evidence" value="ECO:0007669"/>
    <property type="project" value="UniProtKB-ARBA"/>
</dbReference>
<keyword evidence="1" id="KW-0677">Repeat</keyword>
<dbReference type="FunFam" id="1.25.40.10:FF:000396">
    <property type="entry name" value="Pentatricopeptide repeat-containing protein At2g36730"/>
    <property type="match status" value="1"/>
</dbReference>
<feature type="repeat" description="PPR" evidence="2">
    <location>
        <begin position="194"/>
        <end position="228"/>
    </location>
</feature>
<dbReference type="FunFam" id="1.25.40.10:FF:000031">
    <property type="entry name" value="Pentatricopeptide repeat-containing protein mitochondrial"/>
    <property type="match status" value="1"/>
</dbReference>
<dbReference type="EMBL" id="JABFUD020000012">
    <property type="protein sequence ID" value="KAI5072912.1"/>
    <property type="molecule type" value="Genomic_DNA"/>
</dbReference>
<reference evidence="3" key="1">
    <citation type="submission" date="2021-01" db="EMBL/GenBank/DDBJ databases">
        <title>Adiantum capillus-veneris genome.</title>
        <authorList>
            <person name="Fang Y."/>
            <person name="Liao Q."/>
        </authorList>
    </citation>
    <scope>NUCLEOTIDE SEQUENCE</scope>
    <source>
        <strain evidence="3">H3</strain>
        <tissue evidence="3">Leaf</tissue>
    </source>
</reference>
<proteinExistence type="predicted"/>
<dbReference type="PANTHER" id="PTHR24015:SF548">
    <property type="entry name" value="OS08G0340900 PROTEIN"/>
    <property type="match status" value="1"/>
</dbReference>
<dbReference type="NCBIfam" id="TIGR00756">
    <property type="entry name" value="PPR"/>
    <property type="match status" value="6"/>
</dbReference>
<feature type="repeat" description="PPR" evidence="2">
    <location>
        <begin position="362"/>
        <end position="396"/>
    </location>
</feature>
<evidence type="ECO:0000313" key="3">
    <source>
        <dbReference type="EMBL" id="KAI5072912.1"/>
    </source>
</evidence>
<dbReference type="Gene3D" id="1.25.40.10">
    <property type="entry name" value="Tetratricopeptide repeat domain"/>
    <property type="match status" value="7"/>
</dbReference>
<evidence type="ECO:0000313" key="4">
    <source>
        <dbReference type="Proteomes" id="UP000886520"/>
    </source>
</evidence>
<accession>A0A9D4USW9</accession>
<dbReference type="InterPro" id="IPR002885">
    <property type="entry name" value="PPR_rpt"/>
</dbReference>
<dbReference type="PROSITE" id="PS51375">
    <property type="entry name" value="PPR"/>
    <property type="match status" value="7"/>
</dbReference>
<dbReference type="Pfam" id="PF13041">
    <property type="entry name" value="PPR_2"/>
    <property type="match status" value="3"/>
</dbReference>
<feature type="repeat" description="PPR" evidence="2">
    <location>
        <begin position="797"/>
        <end position="831"/>
    </location>
</feature>
<comment type="caution">
    <text evidence="3">The sequence shown here is derived from an EMBL/GenBank/DDBJ whole genome shotgun (WGS) entry which is preliminary data.</text>
</comment>